<organism evidence="1 2">
    <name type="scientific">Parelaphostrongylus tenuis</name>
    <name type="common">Meningeal worm</name>
    <dbReference type="NCBI Taxonomy" id="148309"/>
    <lineage>
        <taxon>Eukaryota</taxon>
        <taxon>Metazoa</taxon>
        <taxon>Ecdysozoa</taxon>
        <taxon>Nematoda</taxon>
        <taxon>Chromadorea</taxon>
        <taxon>Rhabditida</taxon>
        <taxon>Rhabditina</taxon>
        <taxon>Rhabditomorpha</taxon>
        <taxon>Strongyloidea</taxon>
        <taxon>Metastrongylidae</taxon>
        <taxon>Parelaphostrongylus</taxon>
    </lineage>
</organism>
<gene>
    <name evidence="1" type="ORF">KIN20_017186</name>
</gene>
<dbReference type="AlphaFoldDB" id="A0AAD5N2B0"/>
<dbReference type="EMBL" id="JAHQIW010003431">
    <property type="protein sequence ID" value="KAJ1358696.1"/>
    <property type="molecule type" value="Genomic_DNA"/>
</dbReference>
<name>A0AAD5N2B0_PARTN</name>
<evidence type="ECO:0000313" key="1">
    <source>
        <dbReference type="EMBL" id="KAJ1358696.1"/>
    </source>
</evidence>
<evidence type="ECO:0000313" key="2">
    <source>
        <dbReference type="Proteomes" id="UP001196413"/>
    </source>
</evidence>
<comment type="caution">
    <text evidence="1">The sequence shown here is derived from an EMBL/GenBank/DDBJ whole genome shotgun (WGS) entry which is preliminary data.</text>
</comment>
<protein>
    <submittedName>
        <fullName evidence="1">Uncharacterized protein</fullName>
    </submittedName>
</protein>
<dbReference type="Proteomes" id="UP001196413">
    <property type="component" value="Unassembled WGS sequence"/>
</dbReference>
<reference evidence="1" key="1">
    <citation type="submission" date="2021-06" db="EMBL/GenBank/DDBJ databases">
        <title>Parelaphostrongylus tenuis whole genome reference sequence.</title>
        <authorList>
            <person name="Garwood T.J."/>
            <person name="Larsen P.A."/>
            <person name="Fountain-Jones N.M."/>
            <person name="Garbe J.R."/>
            <person name="Macchietto M.G."/>
            <person name="Kania S.A."/>
            <person name="Gerhold R.W."/>
            <person name="Richards J.E."/>
            <person name="Wolf T.M."/>
        </authorList>
    </citation>
    <scope>NUCLEOTIDE SEQUENCE</scope>
    <source>
        <strain evidence="1">MNPRO001-30</strain>
        <tissue evidence="1">Meninges</tissue>
    </source>
</reference>
<accession>A0AAD5N2B0</accession>
<sequence>MRHREIQQPSIYNNPDAPLRLRLELNMSTEKQTKMVSNSDEIVPVPFPFEHKEKRTILALVNDPKFARTRCGIRGGNRSWSRCRQKDYQRTISYR</sequence>
<proteinExistence type="predicted"/>
<keyword evidence="2" id="KW-1185">Reference proteome</keyword>